<evidence type="ECO:0000259" key="6">
    <source>
        <dbReference type="PROSITE" id="PS50888"/>
    </source>
</evidence>
<dbReference type="PROSITE" id="PS50888">
    <property type="entry name" value="BHLH"/>
    <property type="match status" value="1"/>
</dbReference>
<dbReference type="InterPro" id="IPR051732">
    <property type="entry name" value="USF"/>
</dbReference>
<dbReference type="InterPro" id="IPR011598">
    <property type="entry name" value="bHLH_dom"/>
</dbReference>
<organism evidence="7 8">
    <name type="scientific">Debaryomyces fabryi</name>
    <dbReference type="NCBI Taxonomy" id="58627"/>
    <lineage>
        <taxon>Eukaryota</taxon>
        <taxon>Fungi</taxon>
        <taxon>Dikarya</taxon>
        <taxon>Ascomycota</taxon>
        <taxon>Saccharomycotina</taxon>
        <taxon>Pichiomycetes</taxon>
        <taxon>Debaryomycetaceae</taxon>
        <taxon>Debaryomyces</taxon>
    </lineage>
</organism>
<name>A0A0V1PQU6_9ASCO</name>
<dbReference type="GO" id="GO:0005634">
    <property type="term" value="C:nucleus"/>
    <property type="evidence" value="ECO:0007669"/>
    <property type="project" value="UniProtKB-SubCell"/>
</dbReference>
<evidence type="ECO:0000256" key="3">
    <source>
        <dbReference type="ARBA" id="ARBA00023163"/>
    </source>
</evidence>
<dbReference type="RefSeq" id="XP_015464717.1">
    <property type="nucleotide sequence ID" value="XM_015614459.1"/>
</dbReference>
<feature type="compositionally biased region" description="Low complexity" evidence="5">
    <location>
        <begin position="13"/>
        <end position="33"/>
    </location>
</feature>
<dbReference type="EMBL" id="LMYN01000242">
    <property type="protein sequence ID" value="KRZ98614.1"/>
    <property type="molecule type" value="Genomic_DNA"/>
</dbReference>
<accession>A0A0V1PQU6</accession>
<comment type="subcellular location">
    <subcellularLocation>
        <location evidence="1">Nucleus</location>
    </subcellularLocation>
</comment>
<dbReference type="SUPFAM" id="SSF47459">
    <property type="entry name" value="HLH, helix-loop-helix DNA-binding domain"/>
    <property type="match status" value="1"/>
</dbReference>
<dbReference type="GeneID" id="26842639"/>
<keyword evidence="3" id="KW-0804">Transcription</keyword>
<reference evidence="7 8" key="1">
    <citation type="submission" date="2015-11" db="EMBL/GenBank/DDBJ databases">
        <title>The genome of Debaryomyces fabryi.</title>
        <authorList>
            <person name="Tafer H."/>
            <person name="Lopandic K."/>
        </authorList>
    </citation>
    <scope>NUCLEOTIDE SEQUENCE [LARGE SCALE GENOMIC DNA]</scope>
    <source>
        <strain evidence="7 8">CBS 789</strain>
    </source>
</reference>
<dbReference type="PANTHER" id="PTHR46117:SF3">
    <property type="entry name" value="FI24210P1"/>
    <property type="match status" value="1"/>
</dbReference>
<feature type="domain" description="BHLH" evidence="6">
    <location>
        <begin position="306"/>
        <end position="389"/>
    </location>
</feature>
<evidence type="ECO:0000256" key="2">
    <source>
        <dbReference type="ARBA" id="ARBA00023015"/>
    </source>
</evidence>
<keyword evidence="2" id="KW-0805">Transcription regulation</keyword>
<proteinExistence type="predicted"/>
<keyword evidence="8" id="KW-1185">Reference proteome</keyword>
<evidence type="ECO:0000256" key="1">
    <source>
        <dbReference type="ARBA" id="ARBA00004123"/>
    </source>
</evidence>
<comment type="caution">
    <text evidence="7">The sequence shown here is derived from an EMBL/GenBank/DDBJ whole genome shotgun (WGS) entry which is preliminary data.</text>
</comment>
<feature type="compositionally biased region" description="Polar residues" evidence="5">
    <location>
        <begin position="279"/>
        <end position="297"/>
    </location>
</feature>
<dbReference type="OrthoDB" id="690068at2759"/>
<gene>
    <name evidence="7" type="ORF">AC631_05630</name>
</gene>
<keyword evidence="4" id="KW-0539">Nucleus</keyword>
<feature type="region of interest" description="Disordered" evidence="5">
    <location>
        <begin position="279"/>
        <end position="302"/>
    </location>
</feature>
<feature type="region of interest" description="Disordered" evidence="5">
    <location>
        <begin position="1"/>
        <end position="33"/>
    </location>
</feature>
<evidence type="ECO:0000256" key="4">
    <source>
        <dbReference type="ARBA" id="ARBA00023242"/>
    </source>
</evidence>
<dbReference type="Proteomes" id="UP000054251">
    <property type="component" value="Unassembled WGS sequence"/>
</dbReference>
<dbReference type="GO" id="GO:0046983">
    <property type="term" value="F:protein dimerization activity"/>
    <property type="evidence" value="ECO:0007669"/>
    <property type="project" value="InterPro"/>
</dbReference>
<dbReference type="GO" id="GO:0000978">
    <property type="term" value="F:RNA polymerase II cis-regulatory region sequence-specific DNA binding"/>
    <property type="evidence" value="ECO:0007669"/>
    <property type="project" value="TreeGrafter"/>
</dbReference>
<dbReference type="PANTHER" id="PTHR46117">
    <property type="entry name" value="FI24210P1"/>
    <property type="match status" value="1"/>
</dbReference>
<dbReference type="CDD" id="cd11387">
    <property type="entry name" value="bHLHzip_USF_MITF"/>
    <property type="match status" value="1"/>
</dbReference>
<dbReference type="InterPro" id="IPR036638">
    <property type="entry name" value="HLH_DNA-bd_sf"/>
</dbReference>
<dbReference type="Pfam" id="PF00010">
    <property type="entry name" value="HLH"/>
    <property type="match status" value="1"/>
</dbReference>
<protein>
    <recommendedName>
        <fullName evidence="6">BHLH domain-containing protein</fullName>
    </recommendedName>
</protein>
<dbReference type="GO" id="GO:0000981">
    <property type="term" value="F:DNA-binding transcription factor activity, RNA polymerase II-specific"/>
    <property type="evidence" value="ECO:0007669"/>
    <property type="project" value="TreeGrafter"/>
</dbReference>
<dbReference type="AlphaFoldDB" id="A0A0V1PQU6"/>
<dbReference type="SMART" id="SM00353">
    <property type="entry name" value="HLH"/>
    <property type="match status" value="1"/>
</dbReference>
<evidence type="ECO:0000313" key="7">
    <source>
        <dbReference type="EMBL" id="KRZ98614.1"/>
    </source>
</evidence>
<evidence type="ECO:0000313" key="8">
    <source>
        <dbReference type="Proteomes" id="UP000054251"/>
    </source>
</evidence>
<sequence length="473" mass="52704">MEEFLKDSPSDFGSNTTGTGTGNTSANYGNDPNNRNNYGIGYYGNNYGQPNRYPEVADNDINNSNNNYVNDMGTYTSSLQNDPFLEDLESLNFSNKEPQYINPTQSTTGNLEEIISPSAQVQNISFNNNGMNPDNSFVNPQYFSPSNRNANYNTLNSIAEDSLSSSFNNAFSPSASRNDSVSIPFQNPNTIEDYNGGVDINAGSYLSPQFNSQYMSPSNNIDNSIDTLKSPSFNSGSYLNSPPKYQNTRRDNLGTISNSIPSNISKNKVVSPPPLDNSLGTSLPGTMHNQPPVSTKQLSKEEKLKRRREFHNAVERRRRDLIKERIKDLGFLVPPSLLNPQLCAVKNLQRNSQLNSREINDLLASIKVKETKPNKSTILNKSVDYIIHLKYVLEQQNKSQLELAQQIEEIEARMNNGGTQGNIDVSKMTDQSHPSSDIKLESQDELFNPDDFFQDVAGNSSNQANQFFSDSIR</sequence>
<feature type="region of interest" description="Disordered" evidence="5">
    <location>
        <begin position="416"/>
        <end position="444"/>
    </location>
</feature>
<dbReference type="Gene3D" id="4.10.280.10">
    <property type="entry name" value="Helix-loop-helix DNA-binding domain"/>
    <property type="match status" value="1"/>
</dbReference>
<evidence type="ECO:0000256" key="5">
    <source>
        <dbReference type="SAM" id="MobiDB-lite"/>
    </source>
</evidence>